<dbReference type="InterPro" id="IPR039697">
    <property type="entry name" value="Alcohol_dehydrogenase_Fe"/>
</dbReference>
<evidence type="ECO:0000256" key="1">
    <source>
        <dbReference type="ARBA" id="ARBA00007358"/>
    </source>
</evidence>
<keyword evidence="2" id="KW-0560">Oxidoreductase</keyword>
<name>A0ABX1KDZ1_9MICO</name>
<evidence type="ECO:0000259" key="5">
    <source>
        <dbReference type="Pfam" id="PF25137"/>
    </source>
</evidence>
<dbReference type="RefSeq" id="WP_168913680.1">
    <property type="nucleotide sequence ID" value="NZ_JABACI010000004.1"/>
</dbReference>
<evidence type="ECO:0000313" key="7">
    <source>
        <dbReference type="Proteomes" id="UP001429745"/>
    </source>
</evidence>
<dbReference type="PANTHER" id="PTHR11496">
    <property type="entry name" value="ALCOHOL DEHYDROGENASE"/>
    <property type="match status" value="1"/>
</dbReference>
<keyword evidence="3" id="KW-0520">NAD</keyword>
<evidence type="ECO:0000256" key="3">
    <source>
        <dbReference type="ARBA" id="ARBA00023027"/>
    </source>
</evidence>
<dbReference type="EMBL" id="JABACI010000004">
    <property type="protein sequence ID" value="NLP85259.1"/>
    <property type="molecule type" value="Genomic_DNA"/>
</dbReference>
<dbReference type="Pfam" id="PF00465">
    <property type="entry name" value="Fe-ADH"/>
    <property type="match status" value="1"/>
</dbReference>
<evidence type="ECO:0000259" key="4">
    <source>
        <dbReference type="Pfam" id="PF00465"/>
    </source>
</evidence>
<gene>
    <name evidence="6" type="ORF">HF576_15535</name>
</gene>
<accession>A0ABX1KDZ1</accession>
<dbReference type="Gene3D" id="3.40.50.1970">
    <property type="match status" value="1"/>
</dbReference>
<dbReference type="Pfam" id="PF25137">
    <property type="entry name" value="ADH_Fe_C"/>
    <property type="match status" value="1"/>
</dbReference>
<dbReference type="Gene3D" id="1.20.1090.10">
    <property type="entry name" value="Dehydroquinate synthase-like - alpha domain"/>
    <property type="match status" value="1"/>
</dbReference>
<dbReference type="InterPro" id="IPR001670">
    <property type="entry name" value="ADH_Fe/GldA"/>
</dbReference>
<dbReference type="SUPFAM" id="SSF56796">
    <property type="entry name" value="Dehydroquinate synthase-like"/>
    <property type="match status" value="1"/>
</dbReference>
<dbReference type="PROSITE" id="PS00913">
    <property type="entry name" value="ADH_IRON_1"/>
    <property type="match status" value="1"/>
</dbReference>
<dbReference type="PANTHER" id="PTHR11496:SF102">
    <property type="entry name" value="ALCOHOL DEHYDROGENASE 4"/>
    <property type="match status" value="1"/>
</dbReference>
<reference evidence="6 7" key="1">
    <citation type="submission" date="2020-04" db="EMBL/GenBank/DDBJ databases">
        <title>CFH 90308 Microbacterium sp.</title>
        <authorList>
            <person name="Nie G."/>
            <person name="Ming H."/>
            <person name="Xia T."/>
        </authorList>
    </citation>
    <scope>NUCLEOTIDE SEQUENCE [LARGE SCALE GENOMIC DNA]</scope>
    <source>
        <strain evidence="6 7">CFH 90308</strain>
    </source>
</reference>
<comment type="similarity">
    <text evidence="1">Belongs to the iron-containing alcohol dehydrogenase family.</text>
</comment>
<evidence type="ECO:0000313" key="6">
    <source>
        <dbReference type="EMBL" id="NLP85259.1"/>
    </source>
</evidence>
<keyword evidence="7" id="KW-1185">Reference proteome</keyword>
<organism evidence="6 7">
    <name type="scientific">Microbacterium salsuginis</name>
    <dbReference type="NCBI Taxonomy" id="2722803"/>
    <lineage>
        <taxon>Bacteria</taxon>
        <taxon>Bacillati</taxon>
        <taxon>Actinomycetota</taxon>
        <taxon>Actinomycetes</taxon>
        <taxon>Micrococcales</taxon>
        <taxon>Microbacteriaceae</taxon>
        <taxon>Microbacterium</taxon>
    </lineage>
</organism>
<feature type="domain" description="Alcohol dehydrogenase iron-type/glycerol dehydrogenase GldA" evidence="4">
    <location>
        <begin position="8"/>
        <end position="175"/>
    </location>
</feature>
<evidence type="ECO:0000256" key="2">
    <source>
        <dbReference type="ARBA" id="ARBA00023002"/>
    </source>
</evidence>
<sequence>MYAVLRSPGEIVFGRGARRAVPALVAARGSRALIIADPFLADSVEIGELRTELEAAGLRSALFTDVVPELPVSAILSAVRAAADFEADIFIAIGGGSSIDTAKMAAVVVAHGGDVPDYYGEGNVPGPIAPIIAVPTTAGTGSEVTPVAVVTDPARESKIGVSSPYLIPAVAVCDPELTLSCPPSVTAASGADALSHAIESYTARKGEVGDLASSRVFMGASALTDLLGLEAIRCLAAGLAQAYRQPDDIQARSLTMFGSLLAGLAFGTAGTAAAHALQYPIGAITHTSHGVGVGLLLPHAMALNAPARQQELADVARAMGAGDKPVNELADAAPRLVRELMTQIGIPLSLEELGFPRDRLDWAAEQGTHAKRLADNNPVVLTVEAARAVLEAAYAGTLSFDPETLGASR</sequence>
<dbReference type="InterPro" id="IPR018211">
    <property type="entry name" value="ADH_Fe_CS"/>
</dbReference>
<dbReference type="InterPro" id="IPR056798">
    <property type="entry name" value="ADH_Fe_C"/>
</dbReference>
<dbReference type="Proteomes" id="UP001429745">
    <property type="component" value="Unassembled WGS sequence"/>
</dbReference>
<comment type="caution">
    <text evidence="6">The sequence shown here is derived from an EMBL/GenBank/DDBJ whole genome shotgun (WGS) entry which is preliminary data.</text>
</comment>
<protein>
    <submittedName>
        <fullName evidence="6">Iron-containing alcohol dehydrogenase</fullName>
    </submittedName>
</protein>
<feature type="domain" description="Fe-containing alcohol dehydrogenase-like C-terminal" evidence="5">
    <location>
        <begin position="186"/>
        <end position="394"/>
    </location>
</feature>
<proteinExistence type="inferred from homology"/>